<comment type="caution">
    <text evidence="2">The sequence shown here is derived from an EMBL/GenBank/DDBJ whole genome shotgun (WGS) entry which is preliminary data.</text>
</comment>
<gene>
    <name evidence="2" type="ORF">FBUS_11554</name>
</gene>
<dbReference type="Pfam" id="PF06337">
    <property type="entry name" value="DUSP"/>
    <property type="match status" value="1"/>
</dbReference>
<proteinExistence type="predicted"/>
<dbReference type="SUPFAM" id="SSF143791">
    <property type="entry name" value="DUSP-like"/>
    <property type="match status" value="1"/>
</dbReference>
<dbReference type="InterPro" id="IPR035927">
    <property type="entry name" value="DUSP-like_sf"/>
</dbReference>
<dbReference type="GO" id="GO:0004843">
    <property type="term" value="F:cysteine-type deubiquitinase activity"/>
    <property type="evidence" value="ECO:0007669"/>
    <property type="project" value="InterPro"/>
</dbReference>
<dbReference type="AlphaFoldDB" id="A0A8E0VH70"/>
<dbReference type="SMART" id="SM00695">
    <property type="entry name" value="DUSP"/>
    <property type="match status" value="1"/>
</dbReference>
<accession>A0A8E0VH70</accession>
<dbReference type="Gene3D" id="3.30.2230.10">
    <property type="entry name" value="DUSP-like"/>
    <property type="match status" value="1"/>
</dbReference>
<name>A0A8E0VH70_9TREM</name>
<feature type="domain" description="DUSP" evidence="1">
    <location>
        <begin position="15"/>
        <end position="123"/>
    </location>
</feature>
<evidence type="ECO:0000313" key="3">
    <source>
        <dbReference type="Proteomes" id="UP000728185"/>
    </source>
</evidence>
<organism evidence="2 3">
    <name type="scientific">Fasciolopsis buskii</name>
    <dbReference type="NCBI Taxonomy" id="27845"/>
    <lineage>
        <taxon>Eukaryota</taxon>
        <taxon>Metazoa</taxon>
        <taxon>Spiralia</taxon>
        <taxon>Lophotrochozoa</taxon>
        <taxon>Platyhelminthes</taxon>
        <taxon>Trematoda</taxon>
        <taxon>Digenea</taxon>
        <taxon>Plagiorchiida</taxon>
        <taxon>Echinostomata</taxon>
        <taxon>Echinostomatoidea</taxon>
        <taxon>Fasciolidae</taxon>
        <taxon>Fasciolopsis</taxon>
    </lineage>
</organism>
<dbReference type="OrthoDB" id="265776at2759"/>
<keyword evidence="3" id="KW-1185">Reference proteome</keyword>
<evidence type="ECO:0000259" key="1">
    <source>
        <dbReference type="PROSITE" id="PS51283"/>
    </source>
</evidence>
<dbReference type="Proteomes" id="UP000728185">
    <property type="component" value="Unassembled WGS sequence"/>
</dbReference>
<dbReference type="PROSITE" id="PS51283">
    <property type="entry name" value="DUSP"/>
    <property type="match status" value="1"/>
</dbReference>
<sequence length="218" mass="25067">MFNYFYLIRAIRDINSLLRQKEEIDEFLKLPVKGRAWYVIDFQWWNKWCTYIESATGGDSLDVASDDYPGEVDNTSLLANDGKLKPNLLREQDITLIPEEAWSLFVNYYGCVHTDTSVFRRVSIPTPSGHTVEIYPPCFIFRDVDTDQKYFEGTYSEAQTIGELKAIIRKNLQINDSRTVHLFVGDPLEELSEDDATIGEASVERQKVSLIPLAMHSK</sequence>
<dbReference type="EMBL" id="LUCM01008647">
    <property type="protein sequence ID" value="KAA0188093.1"/>
    <property type="molecule type" value="Genomic_DNA"/>
</dbReference>
<reference evidence="2" key="1">
    <citation type="submission" date="2019-05" db="EMBL/GenBank/DDBJ databases">
        <title>Annotation for the trematode Fasciolopsis buski.</title>
        <authorList>
            <person name="Choi Y.-J."/>
        </authorList>
    </citation>
    <scope>NUCLEOTIDE SEQUENCE</scope>
    <source>
        <strain evidence="2">HT</strain>
        <tissue evidence="2">Whole worm</tissue>
    </source>
</reference>
<dbReference type="InterPro" id="IPR006615">
    <property type="entry name" value="Pept_C19_DUSP"/>
</dbReference>
<protein>
    <recommendedName>
        <fullName evidence="1">DUSP domain-containing protein</fullName>
    </recommendedName>
</protein>
<evidence type="ECO:0000313" key="2">
    <source>
        <dbReference type="EMBL" id="KAA0188093.1"/>
    </source>
</evidence>